<evidence type="ECO:0000313" key="3">
    <source>
        <dbReference type="EMBL" id="KAK4130255.1"/>
    </source>
</evidence>
<keyword evidence="1" id="KW-0812">Transmembrane</keyword>
<accession>A0AAN6UCP7</accession>
<dbReference type="EMBL" id="MU853439">
    <property type="protein sequence ID" value="KAK4130255.1"/>
    <property type="molecule type" value="Genomic_DNA"/>
</dbReference>
<evidence type="ECO:0000256" key="1">
    <source>
        <dbReference type="SAM" id="Phobius"/>
    </source>
</evidence>
<sequence>MLWQRTLLASLLAIGAEAAGIGALAVDGLSRDRPSAERRLPLVRGLSHTRQATGADTGTPLKADGSLDVAAWNDAANKACRDALRNLPQASNPSGACVCYNLPILNNNTGTFEADLRLFQASEPTGEFEGIPQAQIEVELNYRGASVTEVKSTGEAESVVAPPAADLSARQDDAADLKLLQSYLFIGEVDKDQMSDQINEAELQALVMPVVTLRATNGNGKPVSTNVSSNEAAFVAGEFSQRKLMSNFSMAELAVAKDMAAMKNGTVAFVLPGVQLLIFPVGLVITSIWLALFVVAYGAGTYARYSFKQAHMRRVAVAHKGAVSRF</sequence>
<dbReference type="Proteomes" id="UP001304895">
    <property type="component" value="Unassembled WGS sequence"/>
</dbReference>
<evidence type="ECO:0000256" key="2">
    <source>
        <dbReference type="SAM" id="SignalP"/>
    </source>
</evidence>
<proteinExistence type="predicted"/>
<reference evidence="3" key="1">
    <citation type="journal article" date="2023" name="Mol. Phylogenet. Evol.">
        <title>Genome-scale phylogeny and comparative genomics of the fungal order Sordariales.</title>
        <authorList>
            <person name="Hensen N."/>
            <person name="Bonometti L."/>
            <person name="Westerberg I."/>
            <person name="Brannstrom I.O."/>
            <person name="Guillou S."/>
            <person name="Cros-Aarteil S."/>
            <person name="Calhoun S."/>
            <person name="Haridas S."/>
            <person name="Kuo A."/>
            <person name="Mondo S."/>
            <person name="Pangilinan J."/>
            <person name="Riley R."/>
            <person name="LaButti K."/>
            <person name="Andreopoulos B."/>
            <person name="Lipzen A."/>
            <person name="Chen C."/>
            <person name="Yan M."/>
            <person name="Daum C."/>
            <person name="Ng V."/>
            <person name="Clum A."/>
            <person name="Steindorff A."/>
            <person name="Ohm R.A."/>
            <person name="Martin F."/>
            <person name="Silar P."/>
            <person name="Natvig D.O."/>
            <person name="Lalanne C."/>
            <person name="Gautier V."/>
            <person name="Ament-Velasquez S.L."/>
            <person name="Kruys A."/>
            <person name="Hutchinson M.I."/>
            <person name="Powell A.J."/>
            <person name="Barry K."/>
            <person name="Miller A.N."/>
            <person name="Grigoriev I.V."/>
            <person name="Debuchy R."/>
            <person name="Gladieux P."/>
            <person name="Hiltunen Thoren M."/>
            <person name="Johannesson H."/>
        </authorList>
    </citation>
    <scope>NUCLEOTIDE SEQUENCE</scope>
    <source>
        <strain evidence="3">CBS 123565</strain>
    </source>
</reference>
<evidence type="ECO:0008006" key="5">
    <source>
        <dbReference type="Google" id="ProtNLM"/>
    </source>
</evidence>
<keyword evidence="2" id="KW-0732">Signal</keyword>
<protein>
    <recommendedName>
        <fullName evidence="5">Protein BIG1</fullName>
    </recommendedName>
</protein>
<feature type="chain" id="PRO_5042852135" description="Protein BIG1" evidence="2">
    <location>
        <begin position="19"/>
        <end position="326"/>
    </location>
</feature>
<dbReference type="AlphaFoldDB" id="A0AAN6UCP7"/>
<keyword evidence="1" id="KW-0472">Membrane</keyword>
<comment type="caution">
    <text evidence="3">The sequence shown here is derived from an EMBL/GenBank/DDBJ whole genome shotgun (WGS) entry which is preliminary data.</text>
</comment>
<reference evidence="3" key="2">
    <citation type="submission" date="2023-05" db="EMBL/GenBank/DDBJ databases">
        <authorList>
            <consortium name="Lawrence Berkeley National Laboratory"/>
            <person name="Steindorff A."/>
            <person name="Hensen N."/>
            <person name="Bonometti L."/>
            <person name="Westerberg I."/>
            <person name="Brannstrom I.O."/>
            <person name="Guillou S."/>
            <person name="Cros-Aarteil S."/>
            <person name="Calhoun S."/>
            <person name="Haridas S."/>
            <person name="Kuo A."/>
            <person name="Mondo S."/>
            <person name="Pangilinan J."/>
            <person name="Riley R."/>
            <person name="Labutti K."/>
            <person name="Andreopoulos B."/>
            <person name="Lipzen A."/>
            <person name="Chen C."/>
            <person name="Yanf M."/>
            <person name="Daum C."/>
            <person name="Ng V."/>
            <person name="Clum A."/>
            <person name="Ohm R."/>
            <person name="Martin F."/>
            <person name="Silar P."/>
            <person name="Natvig D."/>
            <person name="Lalanne C."/>
            <person name="Gautier V."/>
            <person name="Ament-Velasquez S.L."/>
            <person name="Kruys A."/>
            <person name="Hutchinson M.I."/>
            <person name="Powell A.J."/>
            <person name="Barry K."/>
            <person name="Miller A.N."/>
            <person name="Grigoriev I.V."/>
            <person name="Debuchy R."/>
            <person name="Gladieux P."/>
            <person name="Thoren M.H."/>
            <person name="Johannesson H."/>
        </authorList>
    </citation>
    <scope>NUCLEOTIDE SEQUENCE</scope>
    <source>
        <strain evidence="3">CBS 123565</strain>
    </source>
</reference>
<keyword evidence="4" id="KW-1185">Reference proteome</keyword>
<gene>
    <name evidence="3" type="ORF">BT67DRAFT_228129</name>
</gene>
<feature type="transmembrane region" description="Helical" evidence="1">
    <location>
        <begin position="277"/>
        <end position="303"/>
    </location>
</feature>
<organism evidence="3 4">
    <name type="scientific">Trichocladium antarcticum</name>
    <dbReference type="NCBI Taxonomy" id="1450529"/>
    <lineage>
        <taxon>Eukaryota</taxon>
        <taxon>Fungi</taxon>
        <taxon>Dikarya</taxon>
        <taxon>Ascomycota</taxon>
        <taxon>Pezizomycotina</taxon>
        <taxon>Sordariomycetes</taxon>
        <taxon>Sordariomycetidae</taxon>
        <taxon>Sordariales</taxon>
        <taxon>Chaetomiaceae</taxon>
        <taxon>Trichocladium</taxon>
    </lineage>
</organism>
<feature type="signal peptide" evidence="2">
    <location>
        <begin position="1"/>
        <end position="18"/>
    </location>
</feature>
<evidence type="ECO:0000313" key="4">
    <source>
        <dbReference type="Proteomes" id="UP001304895"/>
    </source>
</evidence>
<keyword evidence="1" id="KW-1133">Transmembrane helix</keyword>
<name>A0AAN6UCP7_9PEZI</name>